<proteinExistence type="predicted"/>
<keyword evidence="1" id="KW-0472">Membrane</keyword>
<protein>
    <submittedName>
        <fullName evidence="2">Uncharacterized protein</fullName>
    </submittedName>
</protein>
<dbReference type="KEGG" id="mequ:KFV11_10335"/>
<dbReference type="EMBL" id="CP073809">
    <property type="protein sequence ID" value="UTH13606.1"/>
    <property type="molecule type" value="Genomic_DNA"/>
</dbReference>
<sequence>MTNKLIVTVFVMTFLAVLLNKTETFAKEVGSENLLLLGMNTGRIDINALTAALIISLIGGIYIIVERKRER</sequence>
<dbReference type="AlphaFoldDB" id="A0A9Q9BQ46"/>
<keyword evidence="1" id="KW-1133">Transmembrane helix</keyword>
<gene>
    <name evidence="2" type="ORF">KFV11_10335</name>
</gene>
<evidence type="ECO:0000256" key="1">
    <source>
        <dbReference type="SAM" id="Phobius"/>
    </source>
</evidence>
<dbReference type="RefSeq" id="WP_254249879.1">
    <property type="nucleotide sequence ID" value="NZ_CP073809.1"/>
</dbReference>
<evidence type="ECO:0000313" key="3">
    <source>
        <dbReference type="Proteomes" id="UP001057381"/>
    </source>
</evidence>
<name>A0A9Q9BQ46_9STAP</name>
<keyword evidence="1" id="KW-0812">Transmembrane</keyword>
<evidence type="ECO:0000313" key="2">
    <source>
        <dbReference type="EMBL" id="UTH13606.1"/>
    </source>
</evidence>
<feature type="transmembrane region" description="Helical" evidence="1">
    <location>
        <begin position="46"/>
        <end position="65"/>
    </location>
</feature>
<dbReference type="Proteomes" id="UP001057381">
    <property type="component" value="Chromosome"/>
</dbReference>
<accession>A0A9Q9BQ46</accession>
<organism evidence="2 3">
    <name type="scientific">Macrococcus equipercicus</name>
    <dbReference type="NCBI Taxonomy" id="69967"/>
    <lineage>
        <taxon>Bacteria</taxon>
        <taxon>Bacillati</taxon>
        <taxon>Bacillota</taxon>
        <taxon>Bacilli</taxon>
        <taxon>Bacillales</taxon>
        <taxon>Staphylococcaceae</taxon>
        <taxon>Macrococcus</taxon>
    </lineage>
</organism>
<reference evidence="2" key="1">
    <citation type="submission" date="2021-04" db="EMBL/GenBank/DDBJ databases">
        <title>Complete Genome Sequences of Macrococcus spp. from dog and cattle.</title>
        <authorList>
            <person name="Schwendener S."/>
            <person name="Perreten V."/>
        </authorList>
    </citation>
    <scope>NUCLEOTIDE SEQUENCE</scope>
    <source>
        <strain evidence="2">Epi0143-OL</strain>
    </source>
</reference>